<dbReference type="AlphaFoldDB" id="A0A918CX70"/>
<dbReference type="Gene3D" id="3.90.820.10">
    <property type="entry name" value="Structural Genomics, Unknown Function 30-nov-00 1gh9 Mol_id"/>
    <property type="match status" value="1"/>
</dbReference>
<sequence length="77" mass="8748">MSAPHPDPFDEYAVVLNGEEQYSIWPTARRLPPGWSGTGDRGSYQHCLDRVGELWLDMRPRSLREAMTVRTSQDADA</sequence>
<dbReference type="InterPro" id="IPR037407">
    <property type="entry name" value="MLP_fam"/>
</dbReference>
<proteinExistence type="predicted"/>
<gene>
    <name evidence="2" type="primary">mbtH</name>
    <name evidence="2" type="ORF">GCM10011578_094190</name>
</gene>
<accession>A0A918CX70</accession>
<dbReference type="PANTHER" id="PTHR38444:SF1">
    <property type="entry name" value="ENTEROBACTIN BIOSYNTHESIS PROTEIN YBDZ"/>
    <property type="match status" value="1"/>
</dbReference>
<dbReference type="SMART" id="SM00923">
    <property type="entry name" value="MbtH"/>
    <property type="match status" value="1"/>
</dbReference>
<dbReference type="InterPro" id="IPR005153">
    <property type="entry name" value="MbtH-like_dom"/>
</dbReference>
<organism evidence="2 3">
    <name type="scientific">Streptomyces fuscichromogenes</name>
    <dbReference type="NCBI Taxonomy" id="1324013"/>
    <lineage>
        <taxon>Bacteria</taxon>
        <taxon>Bacillati</taxon>
        <taxon>Actinomycetota</taxon>
        <taxon>Actinomycetes</taxon>
        <taxon>Kitasatosporales</taxon>
        <taxon>Streptomycetaceae</taxon>
        <taxon>Streptomyces</taxon>
    </lineage>
</organism>
<dbReference type="RefSeq" id="WP_189269136.1">
    <property type="nucleotide sequence ID" value="NZ_BMML01000040.1"/>
</dbReference>
<keyword evidence="3" id="KW-1185">Reference proteome</keyword>
<dbReference type="Pfam" id="PF03621">
    <property type="entry name" value="MbtH"/>
    <property type="match status" value="1"/>
</dbReference>
<dbReference type="GO" id="GO:0019290">
    <property type="term" value="P:siderophore biosynthetic process"/>
    <property type="evidence" value="ECO:0007669"/>
    <property type="project" value="TreeGrafter"/>
</dbReference>
<dbReference type="SUPFAM" id="SSF160582">
    <property type="entry name" value="MbtH-like"/>
    <property type="match status" value="1"/>
</dbReference>
<protein>
    <submittedName>
        <fullName evidence="2">MbtH protein</fullName>
    </submittedName>
</protein>
<dbReference type="EMBL" id="BMML01000040">
    <property type="protein sequence ID" value="GGN43778.1"/>
    <property type="molecule type" value="Genomic_DNA"/>
</dbReference>
<evidence type="ECO:0000313" key="2">
    <source>
        <dbReference type="EMBL" id="GGN43778.1"/>
    </source>
</evidence>
<comment type="caution">
    <text evidence="2">The sequence shown here is derived from an EMBL/GenBank/DDBJ whole genome shotgun (WGS) entry which is preliminary data.</text>
</comment>
<dbReference type="InterPro" id="IPR038020">
    <property type="entry name" value="MbtH-like_sf"/>
</dbReference>
<feature type="domain" description="MbtH-like" evidence="1">
    <location>
        <begin position="7"/>
        <end position="53"/>
    </location>
</feature>
<reference evidence="2" key="2">
    <citation type="submission" date="2020-09" db="EMBL/GenBank/DDBJ databases">
        <authorList>
            <person name="Sun Q."/>
            <person name="Zhou Y."/>
        </authorList>
    </citation>
    <scope>NUCLEOTIDE SEQUENCE</scope>
    <source>
        <strain evidence="2">CGMCC 4.7110</strain>
    </source>
</reference>
<dbReference type="PANTHER" id="PTHR38444">
    <property type="entry name" value="ENTEROBACTIN BIOSYNTHESIS PROTEIN YBDZ"/>
    <property type="match status" value="1"/>
</dbReference>
<reference evidence="2" key="1">
    <citation type="journal article" date="2014" name="Int. J. Syst. Evol. Microbiol.">
        <title>Complete genome sequence of Corynebacterium casei LMG S-19264T (=DSM 44701T), isolated from a smear-ripened cheese.</title>
        <authorList>
            <consortium name="US DOE Joint Genome Institute (JGI-PGF)"/>
            <person name="Walter F."/>
            <person name="Albersmeier A."/>
            <person name="Kalinowski J."/>
            <person name="Ruckert C."/>
        </authorList>
    </citation>
    <scope>NUCLEOTIDE SEQUENCE</scope>
    <source>
        <strain evidence="2">CGMCC 4.7110</strain>
    </source>
</reference>
<evidence type="ECO:0000313" key="3">
    <source>
        <dbReference type="Proteomes" id="UP000653411"/>
    </source>
</evidence>
<dbReference type="GO" id="GO:0005829">
    <property type="term" value="C:cytosol"/>
    <property type="evidence" value="ECO:0007669"/>
    <property type="project" value="TreeGrafter"/>
</dbReference>
<evidence type="ECO:0000259" key="1">
    <source>
        <dbReference type="SMART" id="SM00923"/>
    </source>
</evidence>
<dbReference type="Proteomes" id="UP000653411">
    <property type="component" value="Unassembled WGS sequence"/>
</dbReference>
<name>A0A918CX70_9ACTN</name>